<reference evidence="7" key="3">
    <citation type="submission" date="2025-09" db="UniProtKB">
        <authorList>
            <consortium name="Ensembl"/>
        </authorList>
    </citation>
    <scope>IDENTIFICATION</scope>
</reference>
<name>W5NLU3_LEPOC</name>
<dbReference type="AlphaFoldDB" id="W5NLU3"/>
<keyword evidence="8" id="KW-1185">Reference proteome</keyword>
<dbReference type="GO" id="GO:0005634">
    <property type="term" value="C:nucleus"/>
    <property type="evidence" value="ECO:0007669"/>
    <property type="project" value="UniProtKB-SubCell"/>
</dbReference>
<dbReference type="Bgee" id="ENSLOCG00000017497">
    <property type="expression patterns" value="Expressed in ovary and 13 other cell types or tissues"/>
</dbReference>
<dbReference type="HOGENOM" id="CLU_066079_1_0_1"/>
<evidence type="ECO:0000256" key="2">
    <source>
        <dbReference type="ARBA" id="ARBA00004496"/>
    </source>
</evidence>
<evidence type="ECO:0000313" key="7">
    <source>
        <dbReference type="Ensembl" id="ENSLOCP00000021602.1"/>
    </source>
</evidence>
<feature type="region of interest" description="Disordered" evidence="6">
    <location>
        <begin position="45"/>
        <end position="80"/>
    </location>
</feature>
<evidence type="ECO:0000256" key="6">
    <source>
        <dbReference type="SAM" id="MobiDB-lite"/>
    </source>
</evidence>
<dbReference type="eggNOG" id="ENOG502S1DE">
    <property type="taxonomic scope" value="Eukaryota"/>
</dbReference>
<evidence type="ECO:0000256" key="4">
    <source>
        <dbReference type="ARBA" id="ARBA00022490"/>
    </source>
</evidence>
<comment type="subcellular location">
    <subcellularLocation>
        <location evidence="2">Cytoplasm</location>
    </subcellularLocation>
    <subcellularLocation>
        <location evidence="1">Nucleus</location>
    </subcellularLocation>
</comment>
<reference evidence="7" key="2">
    <citation type="submission" date="2025-08" db="UniProtKB">
        <authorList>
            <consortium name="Ensembl"/>
        </authorList>
    </citation>
    <scope>IDENTIFICATION</scope>
</reference>
<protein>
    <submittedName>
        <fullName evidence="7">MID1 interacting protein 1, like</fullName>
    </submittedName>
</protein>
<evidence type="ECO:0000256" key="1">
    <source>
        <dbReference type="ARBA" id="ARBA00004123"/>
    </source>
</evidence>
<dbReference type="Ensembl" id="ENSLOCT00000021639.1">
    <property type="protein sequence ID" value="ENSLOCP00000021602.1"/>
    <property type="gene ID" value="ENSLOCG00000017497.1"/>
</dbReference>
<dbReference type="InterPro" id="IPR053719">
    <property type="entry name" value="Lipogen_MT_Stabilize_sf"/>
</dbReference>
<dbReference type="PANTHER" id="PTHR14315:SF21">
    <property type="entry name" value="MID1-INTERACTING PROTEIN 1-LIKE"/>
    <property type="match status" value="1"/>
</dbReference>
<dbReference type="OMA" id="HNNNEPS"/>
<dbReference type="InterPro" id="IPR009786">
    <property type="entry name" value="Spot_14"/>
</dbReference>
<dbReference type="FunCoup" id="W5NLU3">
    <property type="interactions" value="1"/>
</dbReference>
<evidence type="ECO:0000256" key="5">
    <source>
        <dbReference type="ARBA" id="ARBA00023242"/>
    </source>
</evidence>
<sequence>MMQLCSEFSSNARHSVLSVMQRFIAAANNMDETILVPSLLRDVPLEDEEGDPQGSNFNNNNHHHPHPHPLLRGSEEPAGPGKQRDLYEHYLLLKSIRNDIEWGLRQRERAGAAGLLGVSVMQEEGEGGAGEADADLESQFRYHLRGLFAVLSKLTAQADLLTRRYKREIGGGAL</sequence>
<reference evidence="8" key="1">
    <citation type="submission" date="2011-12" db="EMBL/GenBank/DDBJ databases">
        <title>The Draft Genome of Lepisosteus oculatus.</title>
        <authorList>
            <consortium name="The Broad Institute Genome Assembly &amp; Analysis Group"/>
            <consortium name="Computational R&amp;D Group"/>
            <consortium name="and Sequencing Platform"/>
            <person name="Di Palma F."/>
            <person name="Alfoldi J."/>
            <person name="Johnson J."/>
            <person name="Berlin A."/>
            <person name="Gnerre S."/>
            <person name="Jaffe D."/>
            <person name="MacCallum I."/>
            <person name="Young S."/>
            <person name="Walker B.J."/>
            <person name="Lander E.S."/>
            <person name="Lindblad-Toh K."/>
        </authorList>
    </citation>
    <scope>NUCLEOTIDE SEQUENCE [LARGE SCALE GENOMIC DNA]</scope>
</reference>
<dbReference type="Gene3D" id="6.10.140.1610">
    <property type="match status" value="1"/>
</dbReference>
<dbReference type="Pfam" id="PF07084">
    <property type="entry name" value="Spot_14"/>
    <property type="match status" value="1"/>
</dbReference>
<keyword evidence="4" id="KW-0963">Cytoplasm</keyword>
<proteinExistence type="inferred from homology"/>
<dbReference type="PANTHER" id="PTHR14315">
    <property type="entry name" value="SPOT14 FAMILY MEMBER"/>
    <property type="match status" value="1"/>
</dbReference>
<dbReference type="Proteomes" id="UP000018468">
    <property type="component" value="Linkage group LG7"/>
</dbReference>
<organism evidence="7 8">
    <name type="scientific">Lepisosteus oculatus</name>
    <name type="common">Spotted gar</name>
    <dbReference type="NCBI Taxonomy" id="7918"/>
    <lineage>
        <taxon>Eukaryota</taxon>
        <taxon>Metazoa</taxon>
        <taxon>Chordata</taxon>
        <taxon>Craniata</taxon>
        <taxon>Vertebrata</taxon>
        <taxon>Euteleostomi</taxon>
        <taxon>Actinopterygii</taxon>
        <taxon>Neopterygii</taxon>
        <taxon>Holostei</taxon>
        <taxon>Semionotiformes</taxon>
        <taxon>Lepisosteidae</taxon>
        <taxon>Lepisosteus</taxon>
    </lineage>
</organism>
<accession>W5NLU3</accession>
<dbReference type="InParanoid" id="W5NLU3"/>
<dbReference type="GO" id="GO:0005829">
    <property type="term" value="C:cytosol"/>
    <property type="evidence" value="ECO:0000318"/>
    <property type="project" value="GO_Central"/>
</dbReference>
<dbReference type="EMBL" id="AHAT01017053">
    <property type="status" value="NOT_ANNOTATED_CDS"/>
    <property type="molecule type" value="Genomic_DNA"/>
</dbReference>
<dbReference type="GO" id="GO:0046890">
    <property type="term" value="P:regulation of lipid biosynthetic process"/>
    <property type="evidence" value="ECO:0000318"/>
    <property type="project" value="GO_Central"/>
</dbReference>
<dbReference type="GeneTree" id="ENSGT00500000044890"/>
<comment type="similarity">
    <text evidence="3">Belongs to the SPOT14 family.</text>
</comment>
<evidence type="ECO:0000313" key="8">
    <source>
        <dbReference type="Proteomes" id="UP000018468"/>
    </source>
</evidence>
<dbReference type="STRING" id="7918.ENSLOCP00000021602"/>
<keyword evidence="5" id="KW-0539">Nucleus</keyword>
<evidence type="ECO:0000256" key="3">
    <source>
        <dbReference type="ARBA" id="ARBA00009488"/>
    </source>
</evidence>